<dbReference type="InterPro" id="IPR003594">
    <property type="entry name" value="HATPase_dom"/>
</dbReference>
<dbReference type="PANTHER" id="PTHR43547">
    <property type="entry name" value="TWO-COMPONENT HISTIDINE KINASE"/>
    <property type="match status" value="1"/>
</dbReference>
<dbReference type="InterPro" id="IPR005467">
    <property type="entry name" value="His_kinase_dom"/>
</dbReference>
<dbReference type="PROSITE" id="PS50110">
    <property type="entry name" value="RESPONSE_REGULATORY"/>
    <property type="match status" value="1"/>
</dbReference>
<dbReference type="Pfam" id="PF02518">
    <property type="entry name" value="HATPase_c"/>
    <property type="match status" value="1"/>
</dbReference>
<dbReference type="CDD" id="cd17535">
    <property type="entry name" value="REC_NarL-like"/>
    <property type="match status" value="1"/>
</dbReference>
<dbReference type="AlphaFoldDB" id="A0A1C3RFS3"/>
<evidence type="ECO:0000313" key="5">
    <source>
        <dbReference type="EMBL" id="SCA56130.1"/>
    </source>
</evidence>
<keyword evidence="6" id="KW-1185">Reference proteome</keyword>
<protein>
    <recommendedName>
        <fullName evidence="7">Histidine kinase</fullName>
    </recommendedName>
</protein>
<accession>A0A1C3RFS3</accession>
<organism evidence="5 6">
    <name type="scientific">Candidatus Terasakiella magnetica</name>
    <dbReference type="NCBI Taxonomy" id="1867952"/>
    <lineage>
        <taxon>Bacteria</taxon>
        <taxon>Pseudomonadati</taxon>
        <taxon>Pseudomonadota</taxon>
        <taxon>Alphaproteobacteria</taxon>
        <taxon>Rhodospirillales</taxon>
        <taxon>Terasakiellaceae</taxon>
        <taxon>Terasakiella</taxon>
    </lineage>
</organism>
<dbReference type="Pfam" id="PF00072">
    <property type="entry name" value="Response_reg"/>
    <property type="match status" value="1"/>
</dbReference>
<dbReference type="InterPro" id="IPR058245">
    <property type="entry name" value="NreC/VraR/RcsB-like_REC"/>
</dbReference>
<dbReference type="PANTHER" id="PTHR43547:SF2">
    <property type="entry name" value="HYBRID SIGNAL TRANSDUCTION HISTIDINE KINASE C"/>
    <property type="match status" value="1"/>
</dbReference>
<feature type="domain" description="Response regulatory" evidence="4">
    <location>
        <begin position="7"/>
        <end position="126"/>
    </location>
</feature>
<dbReference type="Gene3D" id="3.30.565.10">
    <property type="entry name" value="Histidine kinase-like ATPase, C-terminal domain"/>
    <property type="match status" value="1"/>
</dbReference>
<dbReference type="Gene3D" id="1.10.287.130">
    <property type="match status" value="1"/>
</dbReference>
<dbReference type="Proteomes" id="UP000231658">
    <property type="component" value="Unassembled WGS sequence"/>
</dbReference>
<dbReference type="SUPFAM" id="SSF52172">
    <property type="entry name" value="CheY-like"/>
    <property type="match status" value="1"/>
</dbReference>
<sequence length="390" mass="43976">MTDVKPTILVVDDEAEMIRKPLVRQLRRAFRGYSFLEAENGEVALDLVEKHQPKLVVLDLMMPVMDGITALERMKERQQLKKTRVLVYTAAADKELRIRALKIGAIDYLDKTSPIEEVLARVHNFLSMESTDEALIQAHAANEVKSRFLSSMISKLKEPIADTLSLTQVLNLETDAALSDDQKGYISEITHNSETLLSLLEWLSKLHRIENNKLFSGFKNISIENVVEDVLELVTPTAQSSNITIKAPSSDTVFPKIRTDETLLSQALRVVLHETLKHCHSGAEVSIDLLKTDDESLRIIIKDNRQTEQTPETNLDMDPLELLSDEHFLEDNTGPDIGLNIMQQVMEALGGKIDFSNEANIGHSCAIELPLKHQRSDVFERLYGERQALM</sequence>
<evidence type="ECO:0008006" key="7">
    <source>
        <dbReference type="Google" id="ProtNLM"/>
    </source>
</evidence>
<dbReference type="InterPro" id="IPR001789">
    <property type="entry name" value="Sig_transdc_resp-reg_receiver"/>
</dbReference>
<dbReference type="InterPro" id="IPR036890">
    <property type="entry name" value="HATPase_C_sf"/>
</dbReference>
<dbReference type="STRING" id="1867952.MTBPR1_190008"/>
<feature type="modified residue" description="4-aspartylphosphate" evidence="2">
    <location>
        <position position="59"/>
    </location>
</feature>
<gene>
    <name evidence="5" type="ORF">MTBPR1_190008</name>
</gene>
<evidence type="ECO:0000313" key="6">
    <source>
        <dbReference type="Proteomes" id="UP000231658"/>
    </source>
</evidence>
<dbReference type="SMART" id="SM00448">
    <property type="entry name" value="REC"/>
    <property type="match status" value="1"/>
</dbReference>
<name>A0A1C3RFS3_9PROT</name>
<dbReference type="SUPFAM" id="SSF55874">
    <property type="entry name" value="ATPase domain of HSP90 chaperone/DNA topoisomerase II/histidine kinase"/>
    <property type="match status" value="1"/>
</dbReference>
<dbReference type="RefSeq" id="WP_069186815.1">
    <property type="nucleotide sequence ID" value="NZ_FLYE01000011.1"/>
</dbReference>
<evidence type="ECO:0000259" key="3">
    <source>
        <dbReference type="PROSITE" id="PS50109"/>
    </source>
</evidence>
<dbReference type="OrthoDB" id="9814125at2"/>
<dbReference type="EMBL" id="FLYE01000011">
    <property type="protein sequence ID" value="SCA56130.1"/>
    <property type="molecule type" value="Genomic_DNA"/>
</dbReference>
<feature type="domain" description="Histidine kinase" evidence="3">
    <location>
        <begin position="151"/>
        <end position="373"/>
    </location>
</feature>
<evidence type="ECO:0000256" key="1">
    <source>
        <dbReference type="ARBA" id="ARBA00022553"/>
    </source>
</evidence>
<dbReference type="Gene3D" id="3.40.50.2300">
    <property type="match status" value="1"/>
</dbReference>
<keyword evidence="1 2" id="KW-0597">Phosphoprotein</keyword>
<evidence type="ECO:0000259" key="4">
    <source>
        <dbReference type="PROSITE" id="PS50110"/>
    </source>
</evidence>
<dbReference type="InterPro" id="IPR036097">
    <property type="entry name" value="HisK_dim/P_sf"/>
</dbReference>
<reference evidence="5 6" key="1">
    <citation type="submission" date="2016-07" db="EMBL/GenBank/DDBJ databases">
        <authorList>
            <person name="Lefevre C.T."/>
        </authorList>
    </citation>
    <scope>NUCLEOTIDE SEQUENCE [LARGE SCALE GENOMIC DNA]</scope>
    <source>
        <strain evidence="5">PR1</strain>
    </source>
</reference>
<dbReference type="InterPro" id="IPR011006">
    <property type="entry name" value="CheY-like_superfamily"/>
</dbReference>
<dbReference type="PROSITE" id="PS50109">
    <property type="entry name" value="HIS_KIN"/>
    <property type="match status" value="1"/>
</dbReference>
<dbReference type="SUPFAM" id="SSF47384">
    <property type="entry name" value="Homodimeric domain of signal transducing histidine kinase"/>
    <property type="match status" value="1"/>
</dbReference>
<proteinExistence type="predicted"/>
<evidence type="ECO:0000256" key="2">
    <source>
        <dbReference type="PROSITE-ProRule" id="PRU00169"/>
    </source>
</evidence>
<dbReference type="GO" id="GO:0000155">
    <property type="term" value="F:phosphorelay sensor kinase activity"/>
    <property type="evidence" value="ECO:0007669"/>
    <property type="project" value="InterPro"/>
</dbReference>